<sequence>MKGFLKWGAIIVIGLIVLGALFDTGDGEGDGVEVTSGDADVEVKAETEDRGAEEEAESEAVKRAGVGDTATIADVSFTVNSVDTTNEISAGNEFIEPATTSGQFVMVDVTIKNDKKESITIDSSFFQLLAADGTEYDPSTDGNVMMNTDPESDFFLTQLNPGIEKSGTVVFEVGADFNVGEAALKAQTGFWGTESIEIGLE</sequence>
<feature type="region of interest" description="Disordered" evidence="2">
    <location>
        <begin position="44"/>
        <end position="63"/>
    </location>
</feature>
<dbReference type="Gene3D" id="2.60.40.1240">
    <property type="match status" value="1"/>
</dbReference>
<evidence type="ECO:0000256" key="2">
    <source>
        <dbReference type="SAM" id="MobiDB-lite"/>
    </source>
</evidence>
<dbReference type="Proteomes" id="UP000831537">
    <property type="component" value="Chromosome"/>
</dbReference>
<evidence type="ECO:0000256" key="1">
    <source>
        <dbReference type="ARBA" id="ARBA00022729"/>
    </source>
</evidence>
<dbReference type="InterPro" id="IPR029051">
    <property type="entry name" value="DUF4352"/>
</dbReference>
<protein>
    <submittedName>
        <fullName evidence="4">DUF4352 domain-containing protein</fullName>
    </submittedName>
</protein>
<keyword evidence="1" id="KW-0732">Signal</keyword>
<keyword evidence="5" id="KW-1185">Reference proteome</keyword>
<reference evidence="4 5" key="1">
    <citation type="submission" date="2022-04" db="EMBL/GenBank/DDBJ databases">
        <title>Gracilibacillus sp. isolated from saltern.</title>
        <authorList>
            <person name="Won M."/>
            <person name="Lee C.-M."/>
            <person name="Woen H.-Y."/>
            <person name="Kwon S.-W."/>
        </authorList>
    </citation>
    <scope>NUCLEOTIDE SEQUENCE [LARGE SCALE GENOMIC DNA]</scope>
    <source>
        <strain evidence="4 5">SSPM10-3</strain>
    </source>
</reference>
<dbReference type="RefSeq" id="WP_244740592.1">
    <property type="nucleotide sequence ID" value="NZ_CP095071.1"/>
</dbReference>
<dbReference type="InterPro" id="IPR029050">
    <property type="entry name" value="Immunoprotect_excell_Ig-like"/>
</dbReference>
<name>A0ABY4GGZ2_9BACI</name>
<dbReference type="Pfam" id="PF11611">
    <property type="entry name" value="DUF4352"/>
    <property type="match status" value="1"/>
</dbReference>
<evidence type="ECO:0000313" key="5">
    <source>
        <dbReference type="Proteomes" id="UP000831537"/>
    </source>
</evidence>
<organism evidence="4 5">
    <name type="scientific">Gracilibacillus salinarum</name>
    <dbReference type="NCBI Taxonomy" id="2932255"/>
    <lineage>
        <taxon>Bacteria</taxon>
        <taxon>Bacillati</taxon>
        <taxon>Bacillota</taxon>
        <taxon>Bacilli</taxon>
        <taxon>Bacillales</taxon>
        <taxon>Bacillaceae</taxon>
        <taxon>Gracilibacillus</taxon>
    </lineage>
</organism>
<evidence type="ECO:0000259" key="3">
    <source>
        <dbReference type="Pfam" id="PF11611"/>
    </source>
</evidence>
<accession>A0ABY4GGZ2</accession>
<proteinExistence type="predicted"/>
<gene>
    <name evidence="4" type="ORF">MUN87_12575</name>
</gene>
<dbReference type="EMBL" id="CP095071">
    <property type="protein sequence ID" value="UOQ83590.1"/>
    <property type="molecule type" value="Genomic_DNA"/>
</dbReference>
<feature type="domain" description="DUF4352" evidence="3">
    <location>
        <begin position="65"/>
        <end position="177"/>
    </location>
</feature>
<evidence type="ECO:0000313" key="4">
    <source>
        <dbReference type="EMBL" id="UOQ83590.1"/>
    </source>
</evidence>